<comment type="caution">
    <text evidence="3">The sequence shown here is derived from an EMBL/GenBank/DDBJ whole genome shotgun (WGS) entry which is preliminary data.</text>
</comment>
<keyword evidence="2" id="KW-1133">Transmembrane helix</keyword>
<dbReference type="EMBL" id="JBCNVT010000002">
    <property type="protein sequence ID" value="MEO5287121.1"/>
    <property type="molecule type" value="Genomic_DNA"/>
</dbReference>
<accession>A0ABV0I9F9</accession>
<feature type="transmembrane region" description="Helical" evidence="2">
    <location>
        <begin position="161"/>
        <end position="184"/>
    </location>
</feature>
<evidence type="ECO:0000256" key="2">
    <source>
        <dbReference type="SAM" id="Phobius"/>
    </source>
</evidence>
<organism evidence="3 4">
    <name type="scientific">Limosilactobacillus allomucosae</name>
    <dbReference type="NCBI Taxonomy" id="3142938"/>
    <lineage>
        <taxon>Bacteria</taxon>
        <taxon>Bacillati</taxon>
        <taxon>Bacillota</taxon>
        <taxon>Bacilli</taxon>
        <taxon>Lactobacillales</taxon>
        <taxon>Lactobacillaceae</taxon>
        <taxon>Limosilactobacillus</taxon>
    </lineage>
</organism>
<keyword evidence="2" id="KW-0472">Membrane</keyword>
<reference evidence="3 4" key="1">
    <citation type="submission" date="2024-04" db="EMBL/GenBank/DDBJ databases">
        <title>Limosilactobacillus allomucosae sp. nov., a novel species isolated from wild boar faecal samples as potential probiotics for domestic pigs.</title>
        <authorList>
            <person name="Chen B."/>
        </authorList>
    </citation>
    <scope>NUCLEOTIDE SEQUENCE [LARGE SCALE GENOMIC DNA]</scope>
    <source>
        <strain evidence="3 4">WILCCON 0055</strain>
    </source>
</reference>
<proteinExistence type="predicted"/>
<sequence>MTKNLPANNNDNAEFWINLNYSDLIKQLQHKIDQQNQLDNLNKLQKATNQKLKEAGHAILLAQNELNQNPQAEQKAVEDYQAQCRKQAIDKLTEDLLKIDPEFQSLDSEVNKKKDQVQVAEAEKNEAEKQLPNHKPLDGAIRMLRNNTYKKYKVQHKWPKWVKLAFSIIVSTLIGYLINMIAQVYVQVNYPQMVFKPGTWQNEIVYSSSVFLVAFIITFVYSFFILPRVEFSTIHFIGVAFLRFLACLLSPINEVIFSLNSSRKAKQAAFDQALQKLDKATDDLHSAEYAYSSYLDFEIEEQIPSVFALSDEFMNHLAQIVEDKKQKVQAAVEHRIQLASYYKTLSKQFNEIYSDFKNNHPVPSKYWSVLQDLVDLLKDGEAKSWVGVVNKYNEQIQNNQMIQNQKAIANKVDESLSSIQKDINKNMDALNKEIQNNTEELKQSNDALLNSYDNLRSSMSDINYNVQEIKNSVDPNKRN</sequence>
<gene>
    <name evidence="3" type="ORF">AAVZ08_11165</name>
</gene>
<evidence type="ECO:0000313" key="4">
    <source>
        <dbReference type="Proteomes" id="UP001456307"/>
    </source>
</evidence>
<dbReference type="RefSeq" id="WP_347954030.1">
    <property type="nucleotide sequence ID" value="NZ_JBCNVR010000002.1"/>
</dbReference>
<keyword evidence="2" id="KW-0812">Transmembrane</keyword>
<feature type="transmembrane region" description="Helical" evidence="2">
    <location>
        <begin position="204"/>
        <end position="226"/>
    </location>
</feature>
<dbReference type="Proteomes" id="UP001456307">
    <property type="component" value="Unassembled WGS sequence"/>
</dbReference>
<keyword evidence="4" id="KW-1185">Reference proteome</keyword>
<evidence type="ECO:0000313" key="3">
    <source>
        <dbReference type="EMBL" id="MEO5287121.1"/>
    </source>
</evidence>
<evidence type="ECO:0000256" key="1">
    <source>
        <dbReference type="SAM" id="Coils"/>
    </source>
</evidence>
<keyword evidence="1" id="KW-0175">Coiled coil</keyword>
<feature type="coiled-coil region" evidence="1">
    <location>
        <begin position="103"/>
        <end position="130"/>
    </location>
</feature>
<feature type="coiled-coil region" evidence="1">
    <location>
        <begin position="420"/>
        <end position="451"/>
    </location>
</feature>
<feature type="transmembrane region" description="Helical" evidence="2">
    <location>
        <begin position="233"/>
        <end position="252"/>
    </location>
</feature>
<protein>
    <submittedName>
        <fullName evidence="3">Uncharacterized protein</fullName>
    </submittedName>
</protein>
<name>A0ABV0I9F9_9LACO</name>